<accession>A0A1F5NR16</accession>
<gene>
    <name evidence="2" type="ORF">A2660_02650</name>
</gene>
<feature type="transmembrane region" description="Helical" evidence="1">
    <location>
        <begin position="93"/>
        <end position="110"/>
    </location>
</feature>
<comment type="caution">
    <text evidence="2">The sequence shown here is derived from an EMBL/GenBank/DDBJ whole genome shotgun (WGS) entry which is preliminary data.</text>
</comment>
<feature type="transmembrane region" description="Helical" evidence="1">
    <location>
        <begin position="122"/>
        <end position="140"/>
    </location>
</feature>
<keyword evidence="1" id="KW-1133">Transmembrane helix</keyword>
<organism evidence="2 3">
    <name type="scientific">Candidatus Doudnabacteria bacterium RIFCSPHIGHO2_01_FULL_45_18</name>
    <dbReference type="NCBI Taxonomy" id="1817823"/>
    <lineage>
        <taxon>Bacteria</taxon>
        <taxon>Candidatus Doudnaibacteriota</taxon>
    </lineage>
</organism>
<protein>
    <submittedName>
        <fullName evidence="2">Uncharacterized protein</fullName>
    </submittedName>
</protein>
<reference evidence="2 3" key="1">
    <citation type="journal article" date="2016" name="Nat. Commun.">
        <title>Thousands of microbial genomes shed light on interconnected biogeochemical processes in an aquifer system.</title>
        <authorList>
            <person name="Anantharaman K."/>
            <person name="Brown C.T."/>
            <person name="Hug L.A."/>
            <person name="Sharon I."/>
            <person name="Castelle C.J."/>
            <person name="Probst A.J."/>
            <person name="Thomas B.C."/>
            <person name="Singh A."/>
            <person name="Wilkins M.J."/>
            <person name="Karaoz U."/>
            <person name="Brodie E.L."/>
            <person name="Williams K.H."/>
            <person name="Hubbard S.S."/>
            <person name="Banfield J.F."/>
        </authorList>
    </citation>
    <scope>NUCLEOTIDE SEQUENCE [LARGE SCALE GENOMIC DNA]</scope>
</reference>
<proteinExistence type="predicted"/>
<evidence type="ECO:0000256" key="1">
    <source>
        <dbReference type="SAM" id="Phobius"/>
    </source>
</evidence>
<keyword evidence="1" id="KW-0812">Transmembrane</keyword>
<dbReference type="AlphaFoldDB" id="A0A1F5NR16"/>
<evidence type="ECO:0000313" key="2">
    <source>
        <dbReference type="EMBL" id="OGE79972.1"/>
    </source>
</evidence>
<evidence type="ECO:0000313" key="3">
    <source>
        <dbReference type="Proteomes" id="UP000176233"/>
    </source>
</evidence>
<sequence>MRKYLDIFWTWYNRHYLFALSATTFLFLLQAFHLYWLLTDVVLLRITGQSFFVFPPFWSTISTVLDYTEIPALISTSLVYINQLRLKFSWREVRFLIFLNIQWLHLFWITDQVVLEHFNRSAYFHWSILVAWVAILIDYAELPVMYDTARLAILEFKKVYKKRTD</sequence>
<name>A0A1F5NR16_9BACT</name>
<feature type="transmembrane region" description="Helical" evidence="1">
    <location>
        <begin position="16"/>
        <end position="37"/>
    </location>
</feature>
<dbReference type="Proteomes" id="UP000176233">
    <property type="component" value="Unassembled WGS sequence"/>
</dbReference>
<feature type="transmembrane region" description="Helical" evidence="1">
    <location>
        <begin position="57"/>
        <end position="81"/>
    </location>
</feature>
<dbReference type="EMBL" id="MFEJ01000023">
    <property type="protein sequence ID" value="OGE79972.1"/>
    <property type="molecule type" value="Genomic_DNA"/>
</dbReference>
<keyword evidence="1" id="KW-0472">Membrane</keyword>